<feature type="region of interest" description="Disordered" evidence="2">
    <location>
        <begin position="164"/>
        <end position="226"/>
    </location>
</feature>
<proteinExistence type="predicted"/>
<reference evidence="4" key="1">
    <citation type="submission" date="2013-05" db="EMBL/GenBank/DDBJ databases">
        <title>The Genome sequence of Mucor circinelloides f. circinelloides 1006PhL.</title>
        <authorList>
            <consortium name="The Broad Institute Genomics Platform"/>
            <person name="Cuomo C."/>
            <person name="Earl A."/>
            <person name="Findley K."/>
            <person name="Lee S.C."/>
            <person name="Walker B."/>
            <person name="Young S."/>
            <person name="Zeng Q."/>
            <person name="Gargeya S."/>
            <person name="Fitzgerald M."/>
            <person name="Haas B."/>
            <person name="Abouelleil A."/>
            <person name="Allen A.W."/>
            <person name="Alvarado L."/>
            <person name="Arachchi H.M."/>
            <person name="Berlin A.M."/>
            <person name="Chapman S.B."/>
            <person name="Gainer-Dewar J."/>
            <person name="Goldberg J."/>
            <person name="Griggs A."/>
            <person name="Gujja S."/>
            <person name="Hansen M."/>
            <person name="Howarth C."/>
            <person name="Imamovic A."/>
            <person name="Ireland A."/>
            <person name="Larimer J."/>
            <person name="McCowan C."/>
            <person name="Murphy C."/>
            <person name="Pearson M."/>
            <person name="Poon T.W."/>
            <person name="Priest M."/>
            <person name="Roberts A."/>
            <person name="Saif S."/>
            <person name="Shea T."/>
            <person name="Sisk P."/>
            <person name="Sykes S."/>
            <person name="Wortman J."/>
            <person name="Nusbaum C."/>
            <person name="Birren B."/>
        </authorList>
    </citation>
    <scope>NUCLEOTIDE SEQUENCE [LARGE SCALE GENOMIC DNA]</scope>
    <source>
        <strain evidence="4">1006PhL</strain>
    </source>
</reference>
<evidence type="ECO:0000256" key="2">
    <source>
        <dbReference type="SAM" id="MobiDB-lite"/>
    </source>
</evidence>
<feature type="compositionally biased region" description="Basic and acidic residues" evidence="2">
    <location>
        <begin position="1"/>
        <end position="13"/>
    </location>
</feature>
<dbReference type="OMA" id="DIHYPAK"/>
<feature type="coiled-coil region" evidence="1">
    <location>
        <begin position="124"/>
        <end position="158"/>
    </location>
</feature>
<keyword evidence="1" id="KW-0175">Coiled coil</keyword>
<feature type="compositionally biased region" description="Low complexity" evidence="2">
    <location>
        <begin position="176"/>
        <end position="211"/>
    </location>
</feature>
<accession>S2J5I5</accession>
<dbReference type="Proteomes" id="UP000014254">
    <property type="component" value="Unassembled WGS sequence"/>
</dbReference>
<feature type="compositionally biased region" description="Acidic residues" evidence="2">
    <location>
        <begin position="57"/>
        <end position="78"/>
    </location>
</feature>
<feature type="region of interest" description="Disordered" evidence="2">
    <location>
        <begin position="1"/>
        <end position="90"/>
    </location>
</feature>
<organism evidence="3 4">
    <name type="scientific">Mucor circinelloides f. circinelloides (strain 1006PhL)</name>
    <name type="common">Mucormycosis agent</name>
    <name type="synonym">Calyptromyces circinelloides</name>
    <dbReference type="NCBI Taxonomy" id="1220926"/>
    <lineage>
        <taxon>Eukaryota</taxon>
        <taxon>Fungi</taxon>
        <taxon>Fungi incertae sedis</taxon>
        <taxon>Mucoromycota</taxon>
        <taxon>Mucoromycotina</taxon>
        <taxon>Mucoromycetes</taxon>
        <taxon>Mucorales</taxon>
        <taxon>Mucorineae</taxon>
        <taxon>Mucoraceae</taxon>
        <taxon>Mucor</taxon>
    </lineage>
</organism>
<name>S2J5I5_MUCC1</name>
<evidence type="ECO:0000313" key="3">
    <source>
        <dbReference type="EMBL" id="EPB83447.1"/>
    </source>
</evidence>
<evidence type="ECO:0000256" key="1">
    <source>
        <dbReference type="SAM" id="Coils"/>
    </source>
</evidence>
<evidence type="ECO:0000313" key="4">
    <source>
        <dbReference type="Proteomes" id="UP000014254"/>
    </source>
</evidence>
<dbReference type="EMBL" id="KE124070">
    <property type="protein sequence ID" value="EPB83447.1"/>
    <property type="molecule type" value="Genomic_DNA"/>
</dbReference>
<dbReference type="InParanoid" id="S2J5I5"/>
<dbReference type="AlphaFoldDB" id="S2J5I5"/>
<protein>
    <submittedName>
        <fullName evidence="3">Uncharacterized protein</fullName>
    </submittedName>
</protein>
<sequence length="305" mass="33527">MKTKAVPEKEILKKTSTSKVIQTLARKPQGPTSLPKPVTRGTTVKRGIINKEKTPDLDDLTMQEDPTETDLITDDSDPAEPPLQPATDSPLVSQLSFAPAADTPEWVLTFQREFRAQEQRIASLEYAMAEIVRLKTELDATKAELAAANAQVASLQKQILTRTDSGSNASKYASLPPTKQATTAAPPSAQATESPPLPSKPQSTTSSTQKTVNAPNTTKHKKKPLKTLLRIFEPPRTIDPSTLDGPQYMYVYVPNKYRTKLSKYRTTLRGVGFDTGRILDIHYPAKGIAALLIHTEYSADVYKLQ</sequence>
<dbReference type="VEuPathDB" id="FungiDB:HMPREF1544_09775"/>
<gene>
    <name evidence="3" type="ORF">HMPREF1544_09775</name>
</gene>
<dbReference type="OrthoDB" id="2289470at2759"/>
<keyword evidence="4" id="KW-1185">Reference proteome</keyword>
<dbReference type="STRING" id="1220926.S2J5I5"/>